<dbReference type="ExpressionAtlas" id="A0A1D6MXN9">
    <property type="expression patterns" value="baseline and differential"/>
</dbReference>
<comment type="subcellular location">
    <subcellularLocation>
        <location evidence="1">Golgi apparatus</location>
    </subcellularLocation>
</comment>
<accession>A0A1D6MXN9</accession>
<dbReference type="Pfam" id="PF04871">
    <property type="entry name" value="Uso1_p115_C"/>
    <property type="match status" value="1"/>
</dbReference>
<dbReference type="EMBL" id="CM007649">
    <property type="protein sequence ID" value="ONM33490.1"/>
    <property type="molecule type" value="Genomic_DNA"/>
</dbReference>
<sequence length="706" mass="78007">MDAVAVIARLNARAVIRNEALLLLTYLTRDAEDCLELLNNLIRHNASNQMLLKETMGFDPLISILKIRRGSAFNFTQQKTVNLLAALNTVELLLMVGPSGEAGKDANKNANQTALAQKNILDHLLLLGVESQWAPVALRCMALRCIGNLVLRNPQNLDSLARKQVGEEPHVQPALNAILSIILRTSIAQEFVAADYVFKCFCEVATLLFVLLQALVSSDVNGDMEACCRASSVLSHIIKDNLQSKDRVEKGALAIQSALLDACSPPSQPVLQIQLETSTASLGRTEPVLHRIVTCLSIAASMEGENDQNNQLEEPYIQPFILRLLIIWLVDCSNAVNCLLESAVHLNFIIELASNKRYAACVRGLAAVVLGACILYNASREKGRDAFAVADAISQKIGLTTYFLRFDELRKSLAHPLSEQHHRKELSRSSANSMSDFQEIEEDETNKGDQHPVLSEIFDSQFVNLLTKLEADIRENIMDIFSRTKTATAVLPTELEQKNGEVDEEYIKRLKSFVEKQCNEMQDLLARNAMLAEELLRTGGGTTTDTSQKPSSGRERVQIEALRQELEGAKRQIGALKSEKSQIEAEANNQRNLSVKLESDLKSLSEAYNSIEQANYRLDAEVKALRQGGSVPYPDVEAIKAQAKEEAEKDSEAELNDLLVCLGQEQTKVEKLSTRLAELGEDVDTLLQGIGDDTAIPDDDDEDDEE</sequence>
<feature type="region of interest" description="Disordered" evidence="4">
    <location>
        <begin position="420"/>
        <end position="450"/>
    </location>
</feature>
<name>A0A1D6MXN9_MAIZE</name>
<dbReference type="InterPro" id="IPR006953">
    <property type="entry name" value="Vesicle_Uso1_P115_head"/>
</dbReference>
<evidence type="ECO:0000259" key="6">
    <source>
        <dbReference type="Pfam" id="PF04871"/>
    </source>
</evidence>
<evidence type="ECO:0000256" key="3">
    <source>
        <dbReference type="SAM" id="Coils"/>
    </source>
</evidence>
<organism evidence="7">
    <name type="scientific">Zea mays</name>
    <name type="common">Maize</name>
    <dbReference type="NCBI Taxonomy" id="4577"/>
    <lineage>
        <taxon>Eukaryota</taxon>
        <taxon>Viridiplantae</taxon>
        <taxon>Streptophyta</taxon>
        <taxon>Embryophyta</taxon>
        <taxon>Tracheophyta</taxon>
        <taxon>Spermatophyta</taxon>
        <taxon>Magnoliopsida</taxon>
        <taxon>Liliopsida</taxon>
        <taxon>Poales</taxon>
        <taxon>Poaceae</taxon>
        <taxon>PACMAD clade</taxon>
        <taxon>Panicoideae</taxon>
        <taxon>Andropogonodae</taxon>
        <taxon>Andropogoneae</taxon>
        <taxon>Tripsacinae</taxon>
        <taxon>Zea</taxon>
    </lineage>
</organism>
<dbReference type="GO" id="GO:0000139">
    <property type="term" value="C:Golgi membrane"/>
    <property type="evidence" value="ECO:0007669"/>
    <property type="project" value="InterPro"/>
</dbReference>
<evidence type="ECO:0000256" key="4">
    <source>
        <dbReference type="SAM" id="MobiDB-lite"/>
    </source>
</evidence>
<dbReference type="PANTHER" id="PTHR10013">
    <property type="entry name" value="GENERAL VESICULAR TRANSPORT FACTOR P115"/>
    <property type="match status" value="1"/>
</dbReference>
<evidence type="ECO:0000259" key="5">
    <source>
        <dbReference type="Pfam" id="PF04869"/>
    </source>
</evidence>
<feature type="domain" description="Vesicle tethering protein Uso1/P115-like head" evidence="5">
    <location>
        <begin position="108"/>
        <end position="476"/>
    </location>
</feature>
<dbReference type="InterPro" id="IPR006955">
    <property type="entry name" value="Uso1_p115_C"/>
</dbReference>
<keyword evidence="2" id="KW-0333">Golgi apparatus</keyword>
<dbReference type="GO" id="GO:0048280">
    <property type="term" value="P:vesicle fusion with Golgi apparatus"/>
    <property type="evidence" value="ECO:0007669"/>
    <property type="project" value="InterPro"/>
</dbReference>
<dbReference type="Gene3D" id="1.25.10.10">
    <property type="entry name" value="Leucine-rich Repeat Variant"/>
    <property type="match status" value="1"/>
</dbReference>
<proteinExistence type="predicted"/>
<evidence type="ECO:0000313" key="7">
    <source>
        <dbReference type="EMBL" id="ONM33490.1"/>
    </source>
</evidence>
<dbReference type="Pfam" id="PF04869">
    <property type="entry name" value="Uso1_p115_head"/>
    <property type="match status" value="1"/>
</dbReference>
<keyword evidence="3" id="KW-0175">Coiled coil</keyword>
<gene>
    <name evidence="7" type="ORF">ZEAMMB73_Zm00001d041693</name>
</gene>
<dbReference type="InterPro" id="IPR024095">
    <property type="entry name" value="Vesicle_P115"/>
</dbReference>
<feature type="domain" description="Uso1/p115-like vesicle tethering protein C-terminal" evidence="6">
    <location>
        <begin position="579"/>
        <end position="703"/>
    </location>
</feature>
<dbReference type="AlphaFoldDB" id="A0A1D6MXN9"/>
<dbReference type="PANTHER" id="PTHR10013:SF0">
    <property type="entry name" value="GENERAL VESICULAR TRANSPORT FACTOR P115"/>
    <property type="match status" value="1"/>
</dbReference>
<evidence type="ECO:0000256" key="2">
    <source>
        <dbReference type="ARBA" id="ARBA00023034"/>
    </source>
</evidence>
<protein>
    <submittedName>
        <fullName evidence="7">Golgin candidate 6</fullName>
    </submittedName>
</protein>
<dbReference type="InterPro" id="IPR011989">
    <property type="entry name" value="ARM-like"/>
</dbReference>
<reference evidence="7" key="1">
    <citation type="submission" date="2015-12" db="EMBL/GenBank/DDBJ databases">
        <title>Update maize B73 reference genome by single molecule sequencing technologies.</title>
        <authorList>
            <consortium name="Maize Genome Sequencing Project"/>
            <person name="Ware D."/>
        </authorList>
    </citation>
    <scope>NUCLEOTIDE SEQUENCE [LARGE SCALE GENOMIC DNA]</scope>
    <source>
        <tissue evidence="7">Seedling</tissue>
    </source>
</reference>
<feature type="coiled-coil region" evidence="3">
    <location>
        <begin position="514"/>
        <end position="614"/>
    </location>
</feature>
<dbReference type="GO" id="GO:0006886">
    <property type="term" value="P:intracellular protein transport"/>
    <property type="evidence" value="ECO:0007669"/>
    <property type="project" value="InterPro"/>
</dbReference>
<evidence type="ECO:0000256" key="1">
    <source>
        <dbReference type="ARBA" id="ARBA00004555"/>
    </source>
</evidence>